<comment type="similarity">
    <text evidence="1">Belongs to the UPF0065 (bug) family.</text>
</comment>
<protein>
    <recommendedName>
        <fullName evidence="5">LacI family transcriptional regulator</fullName>
    </recommendedName>
</protein>
<accession>A0A225MMZ4</accession>
<evidence type="ECO:0008006" key="5">
    <source>
        <dbReference type="Google" id="ProtNLM"/>
    </source>
</evidence>
<name>A0A225MMZ4_9BURK</name>
<dbReference type="Proteomes" id="UP000214603">
    <property type="component" value="Unassembled WGS sequence"/>
</dbReference>
<dbReference type="InterPro" id="IPR005064">
    <property type="entry name" value="BUG"/>
</dbReference>
<dbReference type="PANTHER" id="PTHR42928">
    <property type="entry name" value="TRICARBOXYLATE-BINDING PROTEIN"/>
    <property type="match status" value="1"/>
</dbReference>
<keyword evidence="2" id="KW-0732">Signal</keyword>
<reference evidence="4" key="1">
    <citation type="submission" date="2017-06" db="EMBL/GenBank/DDBJ databases">
        <title>Herbaspirillum phytohormonus sp. nov., isolated from the root nodule of Robinia pseudoacacia in lead-zinc mine.</title>
        <authorList>
            <person name="Fan M."/>
            <person name="Lin Y."/>
        </authorList>
    </citation>
    <scope>NUCLEOTIDE SEQUENCE [LARGE SCALE GENOMIC DNA]</scope>
    <source>
        <strain evidence="4">SC-089</strain>
    </source>
</reference>
<dbReference type="InterPro" id="IPR042100">
    <property type="entry name" value="Bug_dom1"/>
</dbReference>
<dbReference type="Gene3D" id="3.40.190.10">
    <property type="entry name" value="Periplasmic binding protein-like II"/>
    <property type="match status" value="1"/>
</dbReference>
<dbReference type="CDD" id="cd13578">
    <property type="entry name" value="PBP2_Bug27"/>
    <property type="match status" value="1"/>
</dbReference>
<dbReference type="Pfam" id="PF03401">
    <property type="entry name" value="TctC"/>
    <property type="match status" value="1"/>
</dbReference>
<proteinExistence type="inferred from homology"/>
<dbReference type="SUPFAM" id="SSF53850">
    <property type="entry name" value="Periplasmic binding protein-like II"/>
    <property type="match status" value="1"/>
</dbReference>
<sequence length="330" mass="34660">MTIRTIWRAALTAALGVCALSGVSHAWASGSDYPTKPLRLIVPFAAGGGSDILARVVAQKLGDSLGQPVVVENHPGAGGNLGTEIVAKSNPDGYTILLGTVGPISINVSLFSKLPYDPERDLDPITKAVVVTNLLVVNPKLPVHSVAELIALAKSKPGKLTFATGGAGTAGHLAGELFNTTAGVKMTAVPYRGSGPAIVDVVAGHVDMSFENMPASWAQVKAGKLRALAVTTAKRSKAAPQIPTVAESGLPGYQAENWYGFFAPAHTPRAVIDRLYNDITHILNEHDVQKKLATLGEEVVGNDPAQFAKEIHEEIPKWHKVVQESGAKIN</sequence>
<dbReference type="RefSeq" id="WP_088602820.1">
    <property type="nucleotide sequence ID" value="NZ_NJIH01000004.1"/>
</dbReference>
<feature type="signal peptide" evidence="2">
    <location>
        <begin position="1"/>
        <end position="28"/>
    </location>
</feature>
<evidence type="ECO:0000256" key="2">
    <source>
        <dbReference type="SAM" id="SignalP"/>
    </source>
</evidence>
<keyword evidence="4" id="KW-1185">Reference proteome</keyword>
<dbReference type="PANTHER" id="PTHR42928:SF5">
    <property type="entry name" value="BLR1237 PROTEIN"/>
    <property type="match status" value="1"/>
</dbReference>
<evidence type="ECO:0000256" key="1">
    <source>
        <dbReference type="ARBA" id="ARBA00006987"/>
    </source>
</evidence>
<feature type="chain" id="PRO_5012036369" description="LacI family transcriptional regulator" evidence="2">
    <location>
        <begin position="29"/>
        <end position="330"/>
    </location>
</feature>
<dbReference type="Gene3D" id="3.40.190.150">
    <property type="entry name" value="Bordetella uptake gene, domain 1"/>
    <property type="match status" value="1"/>
</dbReference>
<dbReference type="EMBL" id="NJIH01000004">
    <property type="protein sequence ID" value="OWT61733.1"/>
    <property type="molecule type" value="Genomic_DNA"/>
</dbReference>
<evidence type="ECO:0000313" key="4">
    <source>
        <dbReference type="Proteomes" id="UP000214603"/>
    </source>
</evidence>
<dbReference type="PIRSF" id="PIRSF017082">
    <property type="entry name" value="YflP"/>
    <property type="match status" value="1"/>
</dbReference>
<dbReference type="AlphaFoldDB" id="A0A225MMZ4"/>
<comment type="caution">
    <text evidence="3">The sequence shown here is derived from an EMBL/GenBank/DDBJ whole genome shotgun (WGS) entry which is preliminary data.</text>
</comment>
<gene>
    <name evidence="3" type="ORF">CEY11_07770</name>
</gene>
<organism evidence="3 4">
    <name type="scientific">Candidimonas nitroreducens</name>
    <dbReference type="NCBI Taxonomy" id="683354"/>
    <lineage>
        <taxon>Bacteria</taxon>
        <taxon>Pseudomonadati</taxon>
        <taxon>Pseudomonadota</taxon>
        <taxon>Betaproteobacteria</taxon>
        <taxon>Burkholderiales</taxon>
        <taxon>Alcaligenaceae</taxon>
        <taxon>Candidimonas</taxon>
    </lineage>
</organism>
<dbReference type="OrthoDB" id="8678477at2"/>
<evidence type="ECO:0000313" key="3">
    <source>
        <dbReference type="EMBL" id="OWT61733.1"/>
    </source>
</evidence>